<evidence type="ECO:0000313" key="10">
    <source>
        <dbReference type="Proteomes" id="UP000182737"/>
    </source>
</evidence>
<sequence length="315" mass="35629">MFKKKEKIDKAVRAASFKKYMRKYWQFYALLLIPILYYIIFRYVPMAGNVIAFRRYRAGGSLFGDKWSGLKYFKQFIGDKTFWRAFRNTLVLNVSYLAVRFPLTLIFALLLNEIKALWWKKFVQTVSYLPHFISMVIVTGMIRELVSTSGPLNQMIAHFGGEKISFIAFPQYFNPIFVISGVWQALGWGTILYLAAIAGINPSLYEAAEVDGANHFQRVWHVTIPCILPTITTLLILDIGGLVGSGGAFEKVFLLYNPMTYETADIISTFVFRMGLGSGNYSYATAVGLFEAVLNLCLLTIANKISKKVSGSGLW</sequence>
<keyword evidence="4 7" id="KW-0812">Transmembrane</keyword>
<evidence type="ECO:0000256" key="5">
    <source>
        <dbReference type="ARBA" id="ARBA00022989"/>
    </source>
</evidence>
<keyword evidence="10" id="KW-1185">Reference proteome</keyword>
<dbReference type="InterPro" id="IPR050809">
    <property type="entry name" value="UgpAE/MalFG_permease"/>
</dbReference>
<reference evidence="10" key="1">
    <citation type="submission" date="2016-10" db="EMBL/GenBank/DDBJ databases">
        <authorList>
            <person name="Varghese N."/>
            <person name="Submissions S."/>
        </authorList>
    </citation>
    <scope>NUCLEOTIDE SEQUENCE [LARGE SCALE GENOMIC DNA]</scope>
    <source>
        <strain evidence="10">XBD1002</strain>
    </source>
</reference>
<dbReference type="InterPro" id="IPR035906">
    <property type="entry name" value="MetI-like_sf"/>
</dbReference>
<gene>
    <name evidence="9" type="ORF">SAMN04487775_108138</name>
</gene>
<dbReference type="OrthoDB" id="368362at2"/>
<evidence type="ECO:0000256" key="6">
    <source>
        <dbReference type="ARBA" id="ARBA00023136"/>
    </source>
</evidence>
<evidence type="ECO:0000259" key="8">
    <source>
        <dbReference type="PROSITE" id="PS50928"/>
    </source>
</evidence>
<name>A0A1I3M9K5_9SPIR</name>
<feature type="transmembrane region" description="Helical" evidence="7">
    <location>
        <begin position="176"/>
        <end position="198"/>
    </location>
</feature>
<comment type="subcellular location">
    <subcellularLocation>
        <location evidence="1 7">Cell membrane</location>
        <topology evidence="1 7">Multi-pass membrane protein</topology>
    </subcellularLocation>
</comment>
<dbReference type="GO" id="GO:0005886">
    <property type="term" value="C:plasma membrane"/>
    <property type="evidence" value="ECO:0007669"/>
    <property type="project" value="UniProtKB-SubCell"/>
</dbReference>
<keyword evidence="2 7" id="KW-0813">Transport</keyword>
<comment type="similarity">
    <text evidence="7">Belongs to the binding-protein-dependent transport system permease family.</text>
</comment>
<evidence type="ECO:0000313" key="9">
    <source>
        <dbReference type="EMBL" id="SFI93671.1"/>
    </source>
</evidence>
<accession>A0A1I3M9K5</accession>
<dbReference type="Pfam" id="PF00528">
    <property type="entry name" value="BPD_transp_1"/>
    <property type="match status" value="1"/>
</dbReference>
<keyword evidence="6 7" id="KW-0472">Membrane</keyword>
<dbReference type="PANTHER" id="PTHR43227:SF11">
    <property type="entry name" value="BLL4140 PROTEIN"/>
    <property type="match status" value="1"/>
</dbReference>
<keyword evidence="3" id="KW-1003">Cell membrane</keyword>
<dbReference type="RefSeq" id="WP_074932763.1">
    <property type="nucleotide sequence ID" value="NZ_FORI01000008.1"/>
</dbReference>
<dbReference type="SUPFAM" id="SSF161098">
    <property type="entry name" value="MetI-like"/>
    <property type="match status" value="1"/>
</dbReference>
<feature type="transmembrane region" description="Helical" evidence="7">
    <location>
        <begin position="122"/>
        <end position="142"/>
    </location>
</feature>
<dbReference type="InterPro" id="IPR000515">
    <property type="entry name" value="MetI-like"/>
</dbReference>
<feature type="transmembrane region" description="Helical" evidence="7">
    <location>
        <begin position="90"/>
        <end position="110"/>
    </location>
</feature>
<organism evidence="9 10">
    <name type="scientific">Treponema bryantii</name>
    <dbReference type="NCBI Taxonomy" id="163"/>
    <lineage>
        <taxon>Bacteria</taxon>
        <taxon>Pseudomonadati</taxon>
        <taxon>Spirochaetota</taxon>
        <taxon>Spirochaetia</taxon>
        <taxon>Spirochaetales</taxon>
        <taxon>Treponemataceae</taxon>
        <taxon>Treponema</taxon>
    </lineage>
</organism>
<dbReference type="PANTHER" id="PTHR43227">
    <property type="entry name" value="BLL4140 PROTEIN"/>
    <property type="match status" value="1"/>
</dbReference>
<proteinExistence type="inferred from homology"/>
<keyword evidence="5 7" id="KW-1133">Transmembrane helix</keyword>
<protein>
    <submittedName>
        <fullName evidence="9">Putative aldouronate transport system permease protein</fullName>
    </submittedName>
</protein>
<feature type="domain" description="ABC transmembrane type-1" evidence="8">
    <location>
        <begin position="86"/>
        <end position="302"/>
    </location>
</feature>
<dbReference type="EMBL" id="FORI01000008">
    <property type="protein sequence ID" value="SFI93671.1"/>
    <property type="molecule type" value="Genomic_DNA"/>
</dbReference>
<evidence type="ECO:0000256" key="7">
    <source>
        <dbReference type="RuleBase" id="RU363032"/>
    </source>
</evidence>
<evidence type="ECO:0000256" key="4">
    <source>
        <dbReference type="ARBA" id="ARBA00022692"/>
    </source>
</evidence>
<feature type="transmembrane region" description="Helical" evidence="7">
    <location>
        <begin position="281"/>
        <end position="302"/>
    </location>
</feature>
<dbReference type="GO" id="GO:0055085">
    <property type="term" value="P:transmembrane transport"/>
    <property type="evidence" value="ECO:0007669"/>
    <property type="project" value="InterPro"/>
</dbReference>
<evidence type="ECO:0000256" key="3">
    <source>
        <dbReference type="ARBA" id="ARBA00022475"/>
    </source>
</evidence>
<evidence type="ECO:0000256" key="1">
    <source>
        <dbReference type="ARBA" id="ARBA00004651"/>
    </source>
</evidence>
<dbReference type="Proteomes" id="UP000182737">
    <property type="component" value="Unassembled WGS sequence"/>
</dbReference>
<feature type="transmembrane region" description="Helical" evidence="7">
    <location>
        <begin position="219"/>
        <end position="243"/>
    </location>
</feature>
<evidence type="ECO:0000256" key="2">
    <source>
        <dbReference type="ARBA" id="ARBA00022448"/>
    </source>
</evidence>
<dbReference type="Gene3D" id="1.10.3720.10">
    <property type="entry name" value="MetI-like"/>
    <property type="match status" value="1"/>
</dbReference>
<dbReference type="PROSITE" id="PS50928">
    <property type="entry name" value="ABC_TM1"/>
    <property type="match status" value="1"/>
</dbReference>
<dbReference type="AlphaFoldDB" id="A0A1I3M9K5"/>
<feature type="transmembrane region" description="Helical" evidence="7">
    <location>
        <begin position="27"/>
        <end position="44"/>
    </location>
</feature>
<dbReference type="CDD" id="cd06261">
    <property type="entry name" value="TM_PBP2"/>
    <property type="match status" value="1"/>
</dbReference>